<dbReference type="Proteomes" id="UP000050790">
    <property type="component" value="Unassembled WGS sequence"/>
</dbReference>
<sequence length="615" mass="72325">MAISTEDSQYRSSELIKDLRTYRPKYPIPKELLDVRTEETFCAYCGVSYLILNEIKFLEDKSENLRKELELVKHKQCSHSPIPGGNVDLPSNGEKHVSEDIERLLNEKAEIIQQLDDANTKLICYEATEKQFIKELARSQAEVSYNQEKLIELFDYSKRVRNKLKEKLFTDSLLRPIVDRINSLRDHISTLNQLYNTSLTQLNNQYNEITNKLDLVTLEKDSAIHKFNELELKYKEERNNWSEKQGEQLGDILVLKTKLSEESKRLDTLHDEKRQLILNFEQRINGLKEENQSFAHENRSLKEKISSLTEQLDNQLQKHDLTERNYKEREECLLNKMINISEELTNVKKMNDQLNSALETSKQEIFELKTIKDSQNEIHRQLEIKLQEMEKEFNVQQYNKELTLEKEFKLSFEKKELELQQIKSQTNRIIEQLTSELKQKERENIVLQEEHRRIMETMKEEINQLTNSVNNSDSVRGELENQIQRYQQEVKQLYATVEKECWERDELNSVLAETRDQLMKLSNSSKKSESDQRQSNLHESQEDSHSLPPIFSSSVKSEQFTKRTLPKSSKTSNSNNGTARRSFQNFKNIRDTSGLAATRRQIAAIIFATKSMTKK</sequence>
<evidence type="ECO:0000313" key="4">
    <source>
        <dbReference type="WBParaSite" id="SMRG1_21170.1"/>
    </source>
</evidence>
<evidence type="ECO:0000313" key="3">
    <source>
        <dbReference type="Proteomes" id="UP000050790"/>
    </source>
</evidence>
<feature type="coiled-coil region" evidence="1">
    <location>
        <begin position="270"/>
        <end position="399"/>
    </location>
</feature>
<dbReference type="InterPro" id="IPR038799">
    <property type="entry name" value="LEKR1"/>
</dbReference>
<feature type="coiled-coil region" evidence="1">
    <location>
        <begin position="192"/>
        <end position="240"/>
    </location>
</feature>
<dbReference type="PANTHER" id="PTHR34251:SF1">
    <property type="entry name" value="LEUCINE, GLUTAMATE AND LYSINE RICH 1"/>
    <property type="match status" value="1"/>
</dbReference>
<keyword evidence="1" id="KW-0175">Coiled coil</keyword>
<dbReference type="AlphaFoldDB" id="A0AA84ZCP9"/>
<organism evidence="3 4">
    <name type="scientific">Schistosoma margrebowiei</name>
    <dbReference type="NCBI Taxonomy" id="48269"/>
    <lineage>
        <taxon>Eukaryota</taxon>
        <taxon>Metazoa</taxon>
        <taxon>Spiralia</taxon>
        <taxon>Lophotrochozoa</taxon>
        <taxon>Platyhelminthes</taxon>
        <taxon>Trematoda</taxon>
        <taxon>Digenea</taxon>
        <taxon>Strigeidida</taxon>
        <taxon>Schistosomatoidea</taxon>
        <taxon>Schistosomatidae</taxon>
        <taxon>Schistosoma</taxon>
    </lineage>
</organism>
<evidence type="ECO:0000256" key="2">
    <source>
        <dbReference type="SAM" id="MobiDB-lite"/>
    </source>
</evidence>
<proteinExistence type="predicted"/>
<reference evidence="4" key="1">
    <citation type="submission" date="2023-11" db="UniProtKB">
        <authorList>
            <consortium name="WormBaseParasite"/>
        </authorList>
    </citation>
    <scope>IDENTIFICATION</scope>
</reference>
<name>A0AA84ZCP9_9TREM</name>
<protein>
    <submittedName>
        <fullName evidence="4">Leucine-rich repeat-containing protein DDB_G0290503</fullName>
    </submittedName>
</protein>
<accession>A0AA84ZCP9</accession>
<evidence type="ECO:0000256" key="1">
    <source>
        <dbReference type="SAM" id="Coils"/>
    </source>
</evidence>
<dbReference type="WBParaSite" id="SMRG1_21170.1">
    <property type="protein sequence ID" value="SMRG1_21170.1"/>
    <property type="gene ID" value="SMRG1_21170"/>
</dbReference>
<dbReference type="PANTHER" id="PTHR34251">
    <property type="entry name" value="LEUCINE-, GLUTAMATE- AND LYSINE-RICH PROTEIN 1"/>
    <property type="match status" value="1"/>
</dbReference>
<feature type="region of interest" description="Disordered" evidence="2">
    <location>
        <begin position="520"/>
        <end position="585"/>
    </location>
</feature>
<feature type="compositionally biased region" description="Low complexity" evidence="2">
    <location>
        <begin position="567"/>
        <end position="576"/>
    </location>
</feature>